<dbReference type="Proteomes" id="UP000182077">
    <property type="component" value="Unassembled WGS sequence"/>
</dbReference>
<dbReference type="STRING" id="249189.RV04_GL000553"/>
<proteinExistence type="predicted"/>
<dbReference type="InterPro" id="IPR050661">
    <property type="entry name" value="BglG_antiterminators"/>
</dbReference>
<gene>
    <name evidence="4" type="ORF">RV04_GL000553</name>
</gene>
<dbReference type="PANTHER" id="PTHR30185:SF18">
    <property type="entry name" value="TRANSCRIPTIONAL REGULATOR MTLR"/>
    <property type="match status" value="1"/>
</dbReference>
<evidence type="ECO:0000259" key="3">
    <source>
        <dbReference type="Pfam" id="PF05043"/>
    </source>
</evidence>
<accession>A0A1L8TJ66</accession>
<keyword evidence="2" id="KW-0804">Transcription</keyword>
<comment type="caution">
    <text evidence="4">The sequence shown here is derived from an EMBL/GenBank/DDBJ whole genome shotgun (WGS) entry which is preliminary data.</text>
</comment>
<organism evidence="4 5">
    <name type="scientific">Enterococcus hermanniensis</name>
    <dbReference type="NCBI Taxonomy" id="249189"/>
    <lineage>
        <taxon>Bacteria</taxon>
        <taxon>Bacillati</taxon>
        <taxon>Bacillota</taxon>
        <taxon>Bacilli</taxon>
        <taxon>Lactobacillales</taxon>
        <taxon>Enterococcaceae</taxon>
        <taxon>Enterococcus</taxon>
    </lineage>
</organism>
<sequence length="493" mass="57383">MRNALSSTTNRQIDIIEILRDADNFVPIKKITEKIDAVPKTILTNCHEINTQWGEIVHIDKNDLSELRLSEKDNRSVQEIFSKMIKESPSFQLLELLFFKPGKLRTDLEKELFLSSSSLYRRIVQLNKGLAKRGLTVDRTDLCISGTDELYVRLFMTGYFLEVYEPLEWPFQLQKEPLYKVAHLLNTTLKLDLTVYELTKLVFLIAVTLTRLNQGYRTVAKPQTKHSHKVFTTYQKALQDSVDLVGLCLTAEKFMDLFYTLFWQPFFGWKSLEEESHLTSLCDELLDLLTGVLKLTFSKKSRAACLNVLKTVYTNYKVYPHENYIAYNREYYNSLTIQKDFAIFSKVLEKALHDFERTSSIPWYSMYFNHILFEFFINWQHLPAQLDAMRQAVVTEVCSDLGIKHIGLLAFYLEKQFHEKVSLVVRPQLNCKDFPSDTFTSDLYITSFPTCAVPIEKLFVIADIPSKKDLTALGKKIDNIRRNKLINELAYLN</sequence>
<keyword evidence="1" id="KW-0805">Transcription regulation</keyword>
<dbReference type="OrthoDB" id="1646817at2"/>
<name>A0A1L8TJ66_9ENTE</name>
<dbReference type="AlphaFoldDB" id="A0A1L8TJ66"/>
<dbReference type="EMBL" id="JXKQ01000011">
    <property type="protein sequence ID" value="OJG44359.1"/>
    <property type="molecule type" value="Genomic_DNA"/>
</dbReference>
<dbReference type="Pfam" id="PF05043">
    <property type="entry name" value="Mga"/>
    <property type="match status" value="1"/>
</dbReference>
<keyword evidence="5" id="KW-1185">Reference proteome</keyword>
<feature type="domain" description="Mga helix-turn-helix" evidence="3">
    <location>
        <begin position="73"/>
        <end position="160"/>
    </location>
</feature>
<dbReference type="RefSeq" id="WP_071858508.1">
    <property type="nucleotide sequence ID" value="NZ_JBHSHK010000007.1"/>
</dbReference>
<reference evidence="4 5" key="1">
    <citation type="submission" date="2014-12" db="EMBL/GenBank/DDBJ databases">
        <title>Draft genome sequences of 29 type strains of Enterococci.</title>
        <authorList>
            <person name="Zhong Z."/>
            <person name="Sun Z."/>
            <person name="Liu W."/>
            <person name="Zhang W."/>
            <person name="Zhang H."/>
        </authorList>
    </citation>
    <scope>NUCLEOTIDE SEQUENCE [LARGE SCALE GENOMIC DNA]</scope>
    <source>
        <strain evidence="4 5">DSM 17122</strain>
    </source>
</reference>
<evidence type="ECO:0000313" key="4">
    <source>
        <dbReference type="EMBL" id="OJG44359.1"/>
    </source>
</evidence>
<evidence type="ECO:0000313" key="5">
    <source>
        <dbReference type="Proteomes" id="UP000182077"/>
    </source>
</evidence>
<evidence type="ECO:0000256" key="1">
    <source>
        <dbReference type="ARBA" id="ARBA00023015"/>
    </source>
</evidence>
<evidence type="ECO:0000256" key="2">
    <source>
        <dbReference type="ARBA" id="ARBA00023163"/>
    </source>
</evidence>
<dbReference type="PANTHER" id="PTHR30185">
    <property type="entry name" value="CRYPTIC BETA-GLUCOSIDE BGL OPERON ANTITERMINATOR"/>
    <property type="match status" value="1"/>
</dbReference>
<protein>
    <recommendedName>
        <fullName evidence="3">Mga helix-turn-helix domain-containing protein</fullName>
    </recommendedName>
</protein>
<dbReference type="InterPro" id="IPR007737">
    <property type="entry name" value="Mga_HTH"/>
</dbReference>